<name>A0A172TFK6_9BACL</name>
<dbReference type="AlphaFoldDB" id="A0A172TFK6"/>
<sequence>MEVRLRAVEAGWIFVTSYVLGIVLTFFMYPEGYKSGSSLFYFLCYAAIGQIVLNALPALIWSNVRGYAIHTTFKLRSVSAKTWVYCVLFYVISQIPLLFIHQITETIAHFVGYQYEVSVYPIATDLSSFFLLLIFIGIIPPLCEELLFRGALLSGYSSLGLWGACAMSAFLFALFHDNPYRIGELFFAALCSALIVKYSGSLLPAIAVHIMTNCSYVIGSYLQGGDLVTNLSQPGGTKPWTIIGTGMLSVAAIFICWRLLERITGEQTKPAAGPDNNELGMQWMLPVVIAIIVFVVKN</sequence>
<dbReference type="RefSeq" id="WP_068604981.1">
    <property type="nucleotide sequence ID" value="NZ_CP011388.1"/>
</dbReference>
<dbReference type="InterPro" id="IPR052710">
    <property type="entry name" value="CAAX_protease"/>
</dbReference>
<keyword evidence="1" id="KW-0812">Transmembrane</keyword>
<evidence type="ECO:0000313" key="3">
    <source>
        <dbReference type="EMBL" id="ANE45838.1"/>
    </source>
</evidence>
<feature type="domain" description="CAAX prenyl protease 2/Lysostaphin resistance protein A-like" evidence="2">
    <location>
        <begin position="128"/>
        <end position="214"/>
    </location>
</feature>
<gene>
    <name evidence="3" type="ORF">SY83_05445</name>
</gene>
<dbReference type="EMBL" id="CP011388">
    <property type="protein sequence ID" value="ANE45838.1"/>
    <property type="molecule type" value="Genomic_DNA"/>
</dbReference>
<accession>A0A172TFK6</accession>
<dbReference type="GO" id="GO:0080120">
    <property type="term" value="P:CAAX-box protein maturation"/>
    <property type="evidence" value="ECO:0007669"/>
    <property type="project" value="UniProtKB-ARBA"/>
</dbReference>
<feature type="transmembrane region" description="Helical" evidence="1">
    <location>
        <begin position="280"/>
        <end position="296"/>
    </location>
</feature>
<reference evidence="3 4" key="1">
    <citation type="submission" date="2015-01" db="EMBL/GenBank/DDBJ databases">
        <title>Paenibacillus swuensis/DY6/whole genome sequencing.</title>
        <authorList>
            <person name="Kim M.K."/>
            <person name="Srinivasan S."/>
            <person name="Lee J.-J."/>
        </authorList>
    </citation>
    <scope>NUCLEOTIDE SEQUENCE [LARGE SCALE GENOMIC DNA]</scope>
    <source>
        <strain evidence="3 4">DY6</strain>
    </source>
</reference>
<keyword evidence="1" id="KW-1133">Transmembrane helix</keyword>
<feature type="transmembrane region" description="Helical" evidence="1">
    <location>
        <begin position="151"/>
        <end position="173"/>
    </location>
</feature>
<organism evidence="3 4">
    <name type="scientific">Paenibacillus swuensis</name>
    <dbReference type="NCBI Taxonomy" id="1178515"/>
    <lineage>
        <taxon>Bacteria</taxon>
        <taxon>Bacillati</taxon>
        <taxon>Bacillota</taxon>
        <taxon>Bacilli</taxon>
        <taxon>Bacillales</taxon>
        <taxon>Paenibacillaceae</taxon>
        <taxon>Paenibacillus</taxon>
    </lineage>
</organism>
<dbReference type="Pfam" id="PF02517">
    <property type="entry name" value="Rce1-like"/>
    <property type="match status" value="1"/>
</dbReference>
<evidence type="ECO:0000259" key="2">
    <source>
        <dbReference type="Pfam" id="PF02517"/>
    </source>
</evidence>
<protein>
    <recommendedName>
        <fullName evidence="2">CAAX prenyl protease 2/Lysostaphin resistance protein A-like domain-containing protein</fullName>
    </recommendedName>
</protein>
<proteinExistence type="predicted"/>
<feature type="transmembrane region" description="Helical" evidence="1">
    <location>
        <begin position="240"/>
        <end position="260"/>
    </location>
</feature>
<feature type="transmembrane region" description="Helical" evidence="1">
    <location>
        <begin position="82"/>
        <end position="100"/>
    </location>
</feature>
<evidence type="ECO:0000256" key="1">
    <source>
        <dbReference type="SAM" id="Phobius"/>
    </source>
</evidence>
<dbReference type="OrthoDB" id="4177129at2"/>
<dbReference type="STRING" id="1178515.SY83_05445"/>
<dbReference type="PANTHER" id="PTHR36435:SF1">
    <property type="entry name" value="CAAX AMINO TERMINAL PROTEASE FAMILY PROTEIN"/>
    <property type="match status" value="1"/>
</dbReference>
<dbReference type="KEGG" id="pswu:SY83_05445"/>
<feature type="transmembrane region" description="Helical" evidence="1">
    <location>
        <begin position="120"/>
        <end position="139"/>
    </location>
</feature>
<keyword evidence="1" id="KW-0472">Membrane</keyword>
<keyword evidence="4" id="KW-1185">Reference proteome</keyword>
<dbReference type="Proteomes" id="UP000076927">
    <property type="component" value="Chromosome"/>
</dbReference>
<feature type="transmembrane region" description="Helical" evidence="1">
    <location>
        <begin position="185"/>
        <end position="208"/>
    </location>
</feature>
<feature type="transmembrane region" description="Helical" evidence="1">
    <location>
        <begin position="39"/>
        <end position="61"/>
    </location>
</feature>
<evidence type="ECO:0000313" key="4">
    <source>
        <dbReference type="Proteomes" id="UP000076927"/>
    </source>
</evidence>
<dbReference type="PANTHER" id="PTHR36435">
    <property type="entry name" value="SLR1288 PROTEIN"/>
    <property type="match status" value="1"/>
</dbReference>
<dbReference type="PATRIC" id="fig|1178515.4.peg.1105"/>
<feature type="transmembrane region" description="Helical" evidence="1">
    <location>
        <begin position="7"/>
        <end position="27"/>
    </location>
</feature>
<dbReference type="GO" id="GO:0004175">
    <property type="term" value="F:endopeptidase activity"/>
    <property type="evidence" value="ECO:0007669"/>
    <property type="project" value="UniProtKB-ARBA"/>
</dbReference>
<dbReference type="InterPro" id="IPR003675">
    <property type="entry name" value="Rce1/LyrA-like_dom"/>
</dbReference>